<organism evidence="2 3">
    <name type="scientific">Chitinophaga filiformis</name>
    <name type="common">Myxococcus filiformis</name>
    <name type="synonym">Flexibacter filiformis</name>
    <dbReference type="NCBI Taxonomy" id="104663"/>
    <lineage>
        <taxon>Bacteria</taxon>
        <taxon>Pseudomonadati</taxon>
        <taxon>Bacteroidota</taxon>
        <taxon>Chitinophagia</taxon>
        <taxon>Chitinophagales</taxon>
        <taxon>Chitinophagaceae</taxon>
        <taxon>Chitinophaga</taxon>
    </lineage>
</organism>
<dbReference type="EMBL" id="FNBN01000007">
    <property type="protein sequence ID" value="SDG85529.1"/>
    <property type="molecule type" value="Genomic_DNA"/>
</dbReference>
<name>A0A1G7XMT1_CHIFI</name>
<reference evidence="2 3" key="1">
    <citation type="submission" date="2016-10" db="EMBL/GenBank/DDBJ databases">
        <authorList>
            <person name="de Groot N.N."/>
        </authorList>
    </citation>
    <scope>NUCLEOTIDE SEQUENCE [LARGE SCALE GENOMIC DNA]</scope>
    <source>
        <strain evidence="2 3">DSM 527</strain>
    </source>
</reference>
<dbReference type="Proteomes" id="UP000199045">
    <property type="component" value="Unassembled WGS sequence"/>
</dbReference>
<keyword evidence="1" id="KW-0732">Signal</keyword>
<feature type="chain" id="PRO_5011591795" description="SnoaL-like domain-containing protein" evidence="1">
    <location>
        <begin position="20"/>
        <end position="191"/>
    </location>
</feature>
<dbReference type="RefSeq" id="WP_089835472.1">
    <property type="nucleotide sequence ID" value="NZ_FNBN01000007.1"/>
</dbReference>
<gene>
    <name evidence="2" type="ORF">SAMN04488121_1076</name>
</gene>
<accession>A0A1G7XMT1</accession>
<proteinExistence type="predicted"/>
<protein>
    <recommendedName>
        <fullName evidence="4">SnoaL-like domain-containing protein</fullName>
    </recommendedName>
</protein>
<dbReference type="AlphaFoldDB" id="A0A1G7XMT1"/>
<evidence type="ECO:0000313" key="3">
    <source>
        <dbReference type="Proteomes" id="UP000199045"/>
    </source>
</evidence>
<evidence type="ECO:0000256" key="1">
    <source>
        <dbReference type="SAM" id="SignalP"/>
    </source>
</evidence>
<evidence type="ECO:0008006" key="4">
    <source>
        <dbReference type="Google" id="ProtNLM"/>
    </source>
</evidence>
<feature type="signal peptide" evidence="1">
    <location>
        <begin position="1"/>
        <end position="19"/>
    </location>
</feature>
<evidence type="ECO:0000313" key="2">
    <source>
        <dbReference type="EMBL" id="SDG85529.1"/>
    </source>
</evidence>
<dbReference type="STRING" id="104663.SAMN04488121_1076"/>
<sequence>MRNILFAFILAVISLSSSAQLREVPRSRILSDNIVRDGAQSILDDYTRAVEMAADCKNGGVHLKSFLQLFTPDAYIEVSSRSRTGTVSRTPAAYINGLRRLCVAGIYDEIHFDFSEDILERSNLIYQFGGACEIDRRIHQTFRGYRNNVLTYCDVTIRRMSIVFYRLNDGSYQPFIKRITIEETSDCAQSS</sequence>